<dbReference type="PROSITE" id="PS51257">
    <property type="entry name" value="PROKAR_LIPOPROTEIN"/>
    <property type="match status" value="1"/>
</dbReference>
<keyword evidence="2" id="KW-1185">Reference proteome</keyword>
<dbReference type="EMBL" id="FOZS01000002">
    <property type="protein sequence ID" value="SFS81311.1"/>
    <property type="molecule type" value="Genomic_DNA"/>
</dbReference>
<reference evidence="2" key="1">
    <citation type="submission" date="2016-10" db="EMBL/GenBank/DDBJ databases">
        <authorList>
            <person name="Varghese N."/>
            <person name="Submissions S."/>
        </authorList>
    </citation>
    <scope>NUCLEOTIDE SEQUENCE [LARGE SCALE GENOMIC DNA]</scope>
    <source>
        <strain evidence="2">DSM 22427</strain>
    </source>
</reference>
<protein>
    <submittedName>
        <fullName evidence="1">Uncharacterized protein</fullName>
    </submittedName>
</protein>
<sequence>MSSSRRRFLAAGVTGSIAALAGCLDFITGDGPLEFSSDRVAPTDSALEETGFEELTVEERTFEETVEAGVEREIEAGFWLSSYAKALDIRGQSQEATAFVAVSTPNMSVAGRSLNPIDGMDSEELLDEFRGQIENGETDIRDIQHEETFSVSILGESRDVDRLQGQTEYQGEAIDVDLLVASFGHEGDYLVLVGMYPELFQDEGANVEVLLESVEHPV</sequence>
<evidence type="ECO:0000313" key="2">
    <source>
        <dbReference type="Proteomes" id="UP000199199"/>
    </source>
</evidence>
<dbReference type="InterPro" id="IPR045396">
    <property type="entry name" value="DUF6517"/>
</dbReference>
<dbReference type="OrthoDB" id="205286at2157"/>
<dbReference type="AlphaFoldDB" id="A0A1I6SWG2"/>
<proteinExistence type="predicted"/>
<name>A0A1I6SWG2_9EURY</name>
<evidence type="ECO:0000313" key="1">
    <source>
        <dbReference type="EMBL" id="SFS81311.1"/>
    </source>
</evidence>
<gene>
    <name evidence="1" type="ORF">SAMN04488556_2960</name>
</gene>
<dbReference type="RefSeq" id="WP_092905410.1">
    <property type="nucleotide sequence ID" value="NZ_FOZS01000002.1"/>
</dbReference>
<dbReference type="Pfam" id="PF20127">
    <property type="entry name" value="DUF6517"/>
    <property type="match status" value="1"/>
</dbReference>
<organism evidence="1 2">
    <name type="scientific">Halostagnicola kamekurae</name>
    <dbReference type="NCBI Taxonomy" id="619731"/>
    <lineage>
        <taxon>Archaea</taxon>
        <taxon>Methanobacteriati</taxon>
        <taxon>Methanobacteriota</taxon>
        <taxon>Stenosarchaea group</taxon>
        <taxon>Halobacteria</taxon>
        <taxon>Halobacteriales</taxon>
        <taxon>Natrialbaceae</taxon>
        <taxon>Halostagnicola</taxon>
    </lineage>
</organism>
<accession>A0A1I6SWG2</accession>
<dbReference type="Proteomes" id="UP000199199">
    <property type="component" value="Unassembled WGS sequence"/>
</dbReference>